<dbReference type="InterPro" id="IPR006157">
    <property type="entry name" value="FolB_dom"/>
</dbReference>
<dbReference type="EMBL" id="FQUG01000003">
    <property type="protein sequence ID" value="SHE53840.1"/>
    <property type="molecule type" value="Genomic_DNA"/>
</dbReference>
<comment type="catalytic activity">
    <reaction evidence="1 6">
        <text>7,8-dihydroneopterin = 6-hydroxymethyl-7,8-dihydropterin + glycolaldehyde</text>
        <dbReference type="Rhea" id="RHEA:10540"/>
        <dbReference type="ChEBI" id="CHEBI:17001"/>
        <dbReference type="ChEBI" id="CHEBI:17071"/>
        <dbReference type="ChEBI" id="CHEBI:44841"/>
        <dbReference type="EC" id="4.1.2.25"/>
    </reaction>
</comment>
<dbReference type="STRING" id="1123243.SAMN02745190_00590"/>
<sequence length="123" mass="13771">MAMAKISIKNMMCYGFHGIYEYEREQGQKFFLDIELVTKDNKAAETDKAEDGVDSAIVYGKVRDIFENERCTLMQTAATNINKKLLATFPHVAEVTTTIRKPSAVIAGPLDYVEVEVTSKQGE</sequence>
<keyword evidence="4 6" id="KW-0289">Folate biosynthesis</keyword>
<dbReference type="SUPFAM" id="SSF55620">
    <property type="entry name" value="Tetrahydrobiopterin biosynthesis enzymes-like"/>
    <property type="match status" value="1"/>
</dbReference>
<evidence type="ECO:0000259" key="7">
    <source>
        <dbReference type="SMART" id="SM00905"/>
    </source>
</evidence>
<dbReference type="GO" id="GO:0005737">
    <property type="term" value="C:cytoplasm"/>
    <property type="evidence" value="ECO:0007669"/>
    <property type="project" value="TreeGrafter"/>
</dbReference>
<name>A0A1M4UBB8_9FIRM</name>
<dbReference type="GO" id="GO:0046656">
    <property type="term" value="P:folic acid biosynthetic process"/>
    <property type="evidence" value="ECO:0007669"/>
    <property type="project" value="UniProtKB-UniRule"/>
</dbReference>
<proteinExistence type="inferred from homology"/>
<protein>
    <recommendedName>
        <fullName evidence="6">7,8-dihydroneopterin aldolase</fullName>
        <ecNumber evidence="6">4.1.2.25</ecNumber>
    </recommendedName>
</protein>
<dbReference type="InterPro" id="IPR043133">
    <property type="entry name" value="GTP-CH-I_C/QueF"/>
</dbReference>
<dbReference type="Gene3D" id="3.30.1130.10">
    <property type="match status" value="1"/>
</dbReference>
<evidence type="ECO:0000256" key="1">
    <source>
        <dbReference type="ARBA" id="ARBA00001353"/>
    </source>
</evidence>
<evidence type="ECO:0000256" key="5">
    <source>
        <dbReference type="ARBA" id="ARBA00023239"/>
    </source>
</evidence>
<dbReference type="SMART" id="SM00905">
    <property type="entry name" value="FolB"/>
    <property type="match status" value="1"/>
</dbReference>
<dbReference type="GO" id="GO:0004150">
    <property type="term" value="F:dihydroneopterin aldolase activity"/>
    <property type="evidence" value="ECO:0007669"/>
    <property type="project" value="UniProtKB-UniRule"/>
</dbReference>
<comment type="function">
    <text evidence="6">Catalyzes the conversion of 7,8-dihydroneopterin to 6-hydroxymethyl-7,8-dihydropterin.</text>
</comment>
<evidence type="ECO:0000256" key="2">
    <source>
        <dbReference type="ARBA" id="ARBA00005013"/>
    </source>
</evidence>
<evidence type="ECO:0000313" key="8">
    <source>
        <dbReference type="EMBL" id="SHE53840.1"/>
    </source>
</evidence>
<dbReference type="RefSeq" id="WP_234988225.1">
    <property type="nucleotide sequence ID" value="NZ_FQUG01000003.1"/>
</dbReference>
<dbReference type="PANTHER" id="PTHR42844:SF1">
    <property type="entry name" value="DIHYDRONEOPTERIN ALDOLASE 1-RELATED"/>
    <property type="match status" value="1"/>
</dbReference>
<evidence type="ECO:0000256" key="6">
    <source>
        <dbReference type="RuleBase" id="RU362079"/>
    </source>
</evidence>
<keyword evidence="5 6" id="KW-0456">Lyase</keyword>
<dbReference type="NCBIfam" id="TIGR00526">
    <property type="entry name" value="folB_dom"/>
    <property type="match status" value="1"/>
</dbReference>
<comment type="similarity">
    <text evidence="3 6">Belongs to the DHNA family.</text>
</comment>
<accession>A0A1M4UBB8</accession>
<feature type="domain" description="Dihydroneopterin aldolase/epimerase" evidence="7">
    <location>
        <begin position="6"/>
        <end position="119"/>
    </location>
</feature>
<dbReference type="InterPro" id="IPR006156">
    <property type="entry name" value="Dihydroneopterin_aldolase"/>
</dbReference>
<evidence type="ECO:0000256" key="4">
    <source>
        <dbReference type="ARBA" id="ARBA00022909"/>
    </source>
</evidence>
<dbReference type="AlphaFoldDB" id="A0A1M4UBB8"/>
<dbReference type="GO" id="GO:0046654">
    <property type="term" value="P:tetrahydrofolate biosynthetic process"/>
    <property type="evidence" value="ECO:0007669"/>
    <property type="project" value="UniProtKB-UniRule"/>
</dbReference>
<evidence type="ECO:0000256" key="3">
    <source>
        <dbReference type="ARBA" id="ARBA00005708"/>
    </source>
</evidence>
<dbReference type="Proteomes" id="UP000184404">
    <property type="component" value="Unassembled WGS sequence"/>
</dbReference>
<dbReference type="NCBIfam" id="TIGR00525">
    <property type="entry name" value="folB"/>
    <property type="match status" value="1"/>
</dbReference>
<gene>
    <name evidence="8" type="ORF">SAMN02745190_00590</name>
</gene>
<reference evidence="8 9" key="1">
    <citation type="submission" date="2016-11" db="EMBL/GenBank/DDBJ databases">
        <authorList>
            <person name="Jaros S."/>
            <person name="Januszkiewicz K."/>
            <person name="Wedrychowicz H."/>
        </authorList>
    </citation>
    <scope>NUCLEOTIDE SEQUENCE [LARGE SCALE GENOMIC DNA]</scope>
    <source>
        <strain evidence="8 9">DSM 10502</strain>
    </source>
</reference>
<comment type="pathway">
    <text evidence="2 6">Cofactor biosynthesis; tetrahydrofolate biosynthesis; 2-amino-4-hydroxy-6-hydroxymethyl-7,8-dihydropteridine diphosphate from 7,8-dihydroneopterin triphosphate: step 3/4.</text>
</comment>
<dbReference type="PANTHER" id="PTHR42844">
    <property type="entry name" value="DIHYDRONEOPTERIN ALDOLASE 1-RELATED"/>
    <property type="match status" value="1"/>
</dbReference>
<dbReference type="UniPathway" id="UPA00077">
    <property type="reaction ID" value="UER00154"/>
</dbReference>
<organism evidence="8 9">
    <name type="scientific">Schwartzia succinivorans DSM 10502</name>
    <dbReference type="NCBI Taxonomy" id="1123243"/>
    <lineage>
        <taxon>Bacteria</taxon>
        <taxon>Bacillati</taxon>
        <taxon>Bacillota</taxon>
        <taxon>Negativicutes</taxon>
        <taxon>Selenomonadales</taxon>
        <taxon>Selenomonadaceae</taxon>
        <taxon>Schwartzia</taxon>
    </lineage>
</organism>
<keyword evidence="9" id="KW-1185">Reference proteome</keyword>
<dbReference type="Pfam" id="PF02152">
    <property type="entry name" value="FolB"/>
    <property type="match status" value="1"/>
</dbReference>
<evidence type="ECO:0000313" key="9">
    <source>
        <dbReference type="Proteomes" id="UP000184404"/>
    </source>
</evidence>
<dbReference type="EC" id="4.1.2.25" evidence="6"/>